<protein>
    <submittedName>
        <fullName evidence="1">Uncharacterized protein</fullName>
    </submittedName>
</protein>
<dbReference type="EMBL" id="CP046908">
    <property type="protein sequence ID" value="QGZ35210.1"/>
    <property type="molecule type" value="Genomic_DNA"/>
</dbReference>
<sequence>MLELWRLGHLPAALSQWLVAPDYAKQLSKVTTMTDWFSSDGSQGVIAVRSIMGDATNWQNFSIKAKNAAITIGVPQPEAWQLIASLEEIYTNTIEHSERADSGLVAYVARPNSFEYVVCDAGIGVQRSLRKNPHYAAIPDSCTALELALREGISAKAEQGRGMGFRPILVGLTNLSRMVRFRSGDGACIFSRQADGTLPATTLQRAWIDGFFCSVRIDACAHGGR</sequence>
<accession>A0A857C8B3</accession>
<evidence type="ECO:0000313" key="1">
    <source>
        <dbReference type="EMBL" id="QGZ35210.1"/>
    </source>
</evidence>
<reference evidence="1 2" key="1">
    <citation type="submission" date="2019-12" db="EMBL/GenBank/DDBJ databases">
        <title>The genome of Stappia indica PHM037.</title>
        <authorList>
            <person name="Kacar D."/>
            <person name="Galan B."/>
            <person name="Canedo L."/>
            <person name="Rodriguez P."/>
            <person name="de la Calle F."/>
            <person name="Garcia J.L."/>
        </authorList>
    </citation>
    <scope>NUCLEOTIDE SEQUENCE [LARGE SCALE GENOMIC DNA]</scope>
    <source>
        <strain evidence="1 2">PHM037</strain>
    </source>
</reference>
<evidence type="ECO:0000313" key="2">
    <source>
        <dbReference type="Proteomes" id="UP000435648"/>
    </source>
</evidence>
<dbReference type="Proteomes" id="UP000435648">
    <property type="component" value="Chromosome"/>
</dbReference>
<dbReference type="AlphaFoldDB" id="A0A857C8B3"/>
<organism evidence="1 2">
    <name type="scientific">Stappia indica</name>
    <dbReference type="NCBI Taxonomy" id="538381"/>
    <lineage>
        <taxon>Bacteria</taxon>
        <taxon>Pseudomonadati</taxon>
        <taxon>Pseudomonadota</taxon>
        <taxon>Alphaproteobacteria</taxon>
        <taxon>Hyphomicrobiales</taxon>
        <taxon>Stappiaceae</taxon>
        <taxon>Stappia</taxon>
    </lineage>
</organism>
<name>A0A857C8B3_9HYPH</name>
<dbReference type="RefSeq" id="WP_158194146.1">
    <property type="nucleotide sequence ID" value="NZ_CP046908.1"/>
</dbReference>
<gene>
    <name evidence="1" type="ORF">GH266_12290</name>
</gene>
<proteinExistence type="predicted"/>
<dbReference type="OrthoDB" id="3194831at2"/>
<dbReference type="KEGG" id="siw:GH266_12290"/>